<feature type="domain" description="ABC transporter" evidence="5">
    <location>
        <begin position="38"/>
        <end position="62"/>
    </location>
</feature>
<reference evidence="6" key="1">
    <citation type="submission" date="2018-05" db="EMBL/GenBank/DDBJ databases">
        <authorList>
            <person name="Lanie J.A."/>
            <person name="Ng W.-L."/>
            <person name="Kazmierczak K.M."/>
            <person name="Andrzejewski T.M."/>
            <person name="Davidsen T.M."/>
            <person name="Wayne K.J."/>
            <person name="Tettelin H."/>
            <person name="Glass J.I."/>
            <person name="Rusch D."/>
            <person name="Podicherti R."/>
            <person name="Tsui H.-C.T."/>
            <person name="Winkler M.E."/>
        </authorList>
    </citation>
    <scope>NUCLEOTIDE SEQUENCE</scope>
</reference>
<comment type="similarity">
    <text evidence="1">Belongs to the ABC transporter superfamily.</text>
</comment>
<feature type="non-terminal residue" evidence="6">
    <location>
        <position position="62"/>
    </location>
</feature>
<evidence type="ECO:0000256" key="3">
    <source>
        <dbReference type="ARBA" id="ARBA00022741"/>
    </source>
</evidence>
<sequence length="62" mass="6640">MITVKRSKLLNVNDLRVHYPVAGGIFFPKETGRVRAVDGISFDISPGETFSLVGESGSGKST</sequence>
<dbReference type="Gene3D" id="3.40.50.300">
    <property type="entry name" value="P-loop containing nucleotide triphosphate hydrolases"/>
    <property type="match status" value="1"/>
</dbReference>
<keyword evidence="3" id="KW-0547">Nucleotide-binding</keyword>
<keyword evidence="2" id="KW-0813">Transport</keyword>
<accession>A0A383CZL0</accession>
<dbReference type="InterPro" id="IPR027417">
    <property type="entry name" value="P-loop_NTPase"/>
</dbReference>
<evidence type="ECO:0000259" key="5">
    <source>
        <dbReference type="Pfam" id="PF00005"/>
    </source>
</evidence>
<keyword evidence="4" id="KW-0067">ATP-binding</keyword>
<dbReference type="PANTHER" id="PTHR43776:SF7">
    <property type="entry name" value="D,D-DIPEPTIDE TRANSPORT ATP-BINDING PROTEIN DDPF-RELATED"/>
    <property type="match status" value="1"/>
</dbReference>
<evidence type="ECO:0000256" key="1">
    <source>
        <dbReference type="ARBA" id="ARBA00005417"/>
    </source>
</evidence>
<dbReference type="SUPFAM" id="SSF52540">
    <property type="entry name" value="P-loop containing nucleoside triphosphate hydrolases"/>
    <property type="match status" value="1"/>
</dbReference>
<gene>
    <name evidence="6" type="ORF">METZ01_LOCUS490516</name>
</gene>
<dbReference type="EMBL" id="UINC01213056">
    <property type="protein sequence ID" value="SVE37662.1"/>
    <property type="molecule type" value="Genomic_DNA"/>
</dbReference>
<dbReference type="GO" id="GO:0005524">
    <property type="term" value="F:ATP binding"/>
    <property type="evidence" value="ECO:0007669"/>
    <property type="project" value="UniProtKB-KW"/>
</dbReference>
<dbReference type="Pfam" id="PF00005">
    <property type="entry name" value="ABC_tran"/>
    <property type="match status" value="1"/>
</dbReference>
<evidence type="ECO:0000256" key="2">
    <source>
        <dbReference type="ARBA" id="ARBA00022448"/>
    </source>
</evidence>
<protein>
    <recommendedName>
        <fullName evidence="5">ABC transporter domain-containing protein</fullName>
    </recommendedName>
</protein>
<dbReference type="AlphaFoldDB" id="A0A383CZL0"/>
<dbReference type="GO" id="GO:0016887">
    <property type="term" value="F:ATP hydrolysis activity"/>
    <property type="evidence" value="ECO:0007669"/>
    <property type="project" value="InterPro"/>
</dbReference>
<name>A0A383CZL0_9ZZZZ</name>
<evidence type="ECO:0000313" key="6">
    <source>
        <dbReference type="EMBL" id="SVE37662.1"/>
    </source>
</evidence>
<organism evidence="6">
    <name type="scientific">marine metagenome</name>
    <dbReference type="NCBI Taxonomy" id="408172"/>
    <lineage>
        <taxon>unclassified sequences</taxon>
        <taxon>metagenomes</taxon>
        <taxon>ecological metagenomes</taxon>
    </lineage>
</organism>
<dbReference type="InterPro" id="IPR050319">
    <property type="entry name" value="ABC_transp_ATP-bind"/>
</dbReference>
<dbReference type="PANTHER" id="PTHR43776">
    <property type="entry name" value="TRANSPORT ATP-BINDING PROTEIN"/>
    <property type="match status" value="1"/>
</dbReference>
<evidence type="ECO:0000256" key="4">
    <source>
        <dbReference type="ARBA" id="ARBA00022840"/>
    </source>
</evidence>
<proteinExistence type="inferred from homology"/>
<dbReference type="InterPro" id="IPR003439">
    <property type="entry name" value="ABC_transporter-like_ATP-bd"/>
</dbReference>